<feature type="transmembrane region" description="Helical" evidence="1">
    <location>
        <begin position="63"/>
        <end position="80"/>
    </location>
</feature>
<dbReference type="Proteomes" id="UP000319175">
    <property type="component" value="Unassembled WGS sequence"/>
</dbReference>
<evidence type="ECO:0000313" key="3">
    <source>
        <dbReference type="Proteomes" id="UP000319175"/>
    </source>
</evidence>
<feature type="transmembrane region" description="Helical" evidence="1">
    <location>
        <begin position="253"/>
        <end position="272"/>
    </location>
</feature>
<feature type="transmembrane region" description="Helical" evidence="1">
    <location>
        <begin position="145"/>
        <end position="168"/>
    </location>
</feature>
<dbReference type="AlphaFoldDB" id="A0A501PYQ3"/>
<protein>
    <recommendedName>
        <fullName evidence="4">DoxX family protein</fullName>
    </recommendedName>
</protein>
<feature type="transmembrane region" description="Helical" evidence="1">
    <location>
        <begin position="175"/>
        <end position="192"/>
    </location>
</feature>
<keyword evidence="1" id="KW-1133">Transmembrane helix</keyword>
<keyword evidence="1" id="KW-0812">Transmembrane</keyword>
<evidence type="ECO:0000256" key="1">
    <source>
        <dbReference type="SAM" id="Phobius"/>
    </source>
</evidence>
<reference evidence="2 3" key="2">
    <citation type="submission" date="2019-06" db="EMBL/GenBank/DDBJ databases">
        <authorList>
            <person name="Seo Y."/>
        </authorList>
    </citation>
    <scope>NUCLEOTIDE SEQUENCE [LARGE SCALE GENOMIC DNA]</scope>
    <source>
        <strain evidence="2 3">MaA-Y11</strain>
    </source>
</reference>
<proteinExistence type="predicted"/>
<dbReference type="RefSeq" id="WP_140001581.1">
    <property type="nucleotide sequence ID" value="NZ_VFJE01000056.1"/>
</dbReference>
<feature type="transmembrane region" description="Helical" evidence="1">
    <location>
        <begin position="198"/>
        <end position="215"/>
    </location>
</feature>
<name>A0A501PYQ3_9FLAO</name>
<feature type="transmembrane region" description="Helical" evidence="1">
    <location>
        <begin position="92"/>
        <end position="114"/>
    </location>
</feature>
<reference evidence="2 3" key="1">
    <citation type="submission" date="2019-06" db="EMBL/GenBank/DDBJ databases">
        <title>Flavobacterium sp. MaA-Y11 from geoumgang.</title>
        <authorList>
            <person name="Jeong S."/>
        </authorList>
    </citation>
    <scope>NUCLEOTIDE SEQUENCE [LARGE SCALE GENOMIC DNA]</scope>
    <source>
        <strain evidence="2 3">MaA-Y11</strain>
    </source>
</reference>
<comment type="caution">
    <text evidence="2">The sequence shown here is derived from an EMBL/GenBank/DDBJ whole genome shotgun (WGS) entry which is preliminary data.</text>
</comment>
<accession>A0A501PYQ3</accession>
<keyword evidence="3" id="KW-1185">Reference proteome</keyword>
<gene>
    <name evidence="2" type="ORF">FJA49_14150</name>
</gene>
<sequence length="391" mass="44785">MSIKNYFFSFLLIYFCFHIFGFILSFALEPFVYWSADTIFNIKYTFESNGYGSGDSTYAYLEMFWRFCFSLVLAIPLAILTKKYKLANTPGLTYSFLLLLRLYLAFFMLIYGIGKILPMQFPPLSLSRLAQPYGESSPMGLAWTFLQYSPAYAAFSGFAEAIGALLLLNRKTVTLGAIILTGVISNIVMMNFCYDIPVKISSFHMLLASLILLYSDRKRLYNFFLTNKTAEPKKDIYSFKNKKDEKVLNAVKMSLKGILALGIIAFFGVIYLSNSSSETPKLYGVYETTIPNQSKFSKFIFEKGNWGSIIYADKKEIFFDLELDTLKKTISLKSTDTKKPATEKFTFTQQPNGLVLQTENGETIHLNKKSREDFLLINRGFHWINETPFNR</sequence>
<organism evidence="2 3">
    <name type="scientific">Flavobacterium microcysteis</name>
    <dbReference type="NCBI Taxonomy" id="2596891"/>
    <lineage>
        <taxon>Bacteria</taxon>
        <taxon>Pseudomonadati</taxon>
        <taxon>Bacteroidota</taxon>
        <taxon>Flavobacteriia</taxon>
        <taxon>Flavobacteriales</taxon>
        <taxon>Flavobacteriaceae</taxon>
        <taxon>Flavobacterium</taxon>
    </lineage>
</organism>
<dbReference type="OrthoDB" id="102112at2"/>
<feature type="transmembrane region" description="Helical" evidence="1">
    <location>
        <begin position="7"/>
        <end position="28"/>
    </location>
</feature>
<evidence type="ECO:0000313" key="2">
    <source>
        <dbReference type="EMBL" id="TPD65338.1"/>
    </source>
</evidence>
<keyword evidence="1" id="KW-0472">Membrane</keyword>
<evidence type="ECO:0008006" key="4">
    <source>
        <dbReference type="Google" id="ProtNLM"/>
    </source>
</evidence>
<dbReference type="EMBL" id="VFJE01000056">
    <property type="protein sequence ID" value="TPD65338.1"/>
    <property type="molecule type" value="Genomic_DNA"/>
</dbReference>